<evidence type="ECO:0000313" key="1">
    <source>
        <dbReference type="EMBL" id="KAI7952165.1"/>
    </source>
</evidence>
<comment type="caution">
    <text evidence="1">The sequence shown here is derived from an EMBL/GenBank/DDBJ whole genome shotgun (WGS) entry which is preliminary data.</text>
</comment>
<protein>
    <submittedName>
        <fullName evidence="1">Uncharacterized protein</fullName>
    </submittedName>
</protein>
<accession>A0ACC0EGK4</accession>
<reference evidence="2" key="1">
    <citation type="journal article" date="2018" name="BMC Genomics">
        <title>Genomic insights into host adaptation between the wheat stripe rust pathogen (Puccinia striiformis f. sp. tritici) and the barley stripe rust pathogen (Puccinia striiformis f. sp. hordei).</title>
        <authorList>
            <person name="Xia C."/>
            <person name="Wang M."/>
            <person name="Yin C."/>
            <person name="Cornejo O.E."/>
            <person name="Hulbert S.H."/>
            <person name="Chen X."/>
        </authorList>
    </citation>
    <scope>NUCLEOTIDE SEQUENCE [LARGE SCALE GENOMIC DNA]</scope>
    <source>
        <strain evidence="2">93-210</strain>
    </source>
</reference>
<name>A0ACC0EGK4_9BASI</name>
<gene>
    <name evidence="1" type="ORF">MJO28_007849</name>
</gene>
<evidence type="ECO:0000313" key="2">
    <source>
        <dbReference type="Proteomes" id="UP001060170"/>
    </source>
</evidence>
<reference evidence="2" key="2">
    <citation type="journal article" date="2018" name="Mol. Plant Microbe Interact.">
        <title>Genome sequence resources for the wheat stripe rust pathogen (Puccinia striiformis f. sp. tritici) and the barley stripe rust pathogen (Puccinia striiformis f. sp. hordei).</title>
        <authorList>
            <person name="Xia C."/>
            <person name="Wang M."/>
            <person name="Yin C."/>
            <person name="Cornejo O.E."/>
            <person name="Hulbert S.H."/>
            <person name="Chen X."/>
        </authorList>
    </citation>
    <scope>NUCLEOTIDE SEQUENCE [LARGE SCALE GENOMIC DNA]</scope>
    <source>
        <strain evidence="2">93-210</strain>
    </source>
</reference>
<proteinExistence type="predicted"/>
<dbReference type="EMBL" id="CM045871">
    <property type="protein sequence ID" value="KAI7952165.1"/>
    <property type="molecule type" value="Genomic_DNA"/>
</dbReference>
<organism evidence="1 2">
    <name type="scientific">Puccinia striiformis f. sp. tritici</name>
    <dbReference type="NCBI Taxonomy" id="168172"/>
    <lineage>
        <taxon>Eukaryota</taxon>
        <taxon>Fungi</taxon>
        <taxon>Dikarya</taxon>
        <taxon>Basidiomycota</taxon>
        <taxon>Pucciniomycotina</taxon>
        <taxon>Pucciniomycetes</taxon>
        <taxon>Pucciniales</taxon>
        <taxon>Pucciniaceae</taxon>
        <taxon>Puccinia</taxon>
    </lineage>
</organism>
<keyword evidence="2" id="KW-1185">Reference proteome</keyword>
<sequence length="59" mass="6616">MPPKKAPGLTQQKKKKSILWDRDGVNGGSTSIEIVLEWLISGKNYVRWRGDTDEGKSKS</sequence>
<dbReference type="Proteomes" id="UP001060170">
    <property type="component" value="Chromosome 7"/>
</dbReference>
<reference evidence="1 2" key="3">
    <citation type="journal article" date="2022" name="Microbiol. Spectr.">
        <title>Folding features and dynamics of 3D genome architecture in plant fungal pathogens.</title>
        <authorList>
            <person name="Xia C."/>
        </authorList>
    </citation>
    <scope>NUCLEOTIDE SEQUENCE [LARGE SCALE GENOMIC DNA]</scope>
    <source>
        <strain evidence="1 2">93-210</strain>
    </source>
</reference>